<dbReference type="RefSeq" id="WP_322188961.1">
    <property type="nucleotide sequence ID" value="NZ_JAXLPB010000007.1"/>
</dbReference>
<feature type="signal peptide" evidence="1">
    <location>
        <begin position="1"/>
        <end position="16"/>
    </location>
</feature>
<comment type="caution">
    <text evidence="2">The sequence shown here is derived from an EMBL/GenBank/DDBJ whole genome shotgun (WGS) entry which is preliminary data.</text>
</comment>
<organism evidence="2 3">
    <name type="scientific">Fulvimarina uroteuthidis</name>
    <dbReference type="NCBI Taxonomy" id="3098149"/>
    <lineage>
        <taxon>Bacteria</taxon>
        <taxon>Pseudomonadati</taxon>
        <taxon>Pseudomonadota</taxon>
        <taxon>Alphaproteobacteria</taxon>
        <taxon>Hyphomicrobiales</taxon>
        <taxon>Aurantimonadaceae</taxon>
        <taxon>Fulvimarina</taxon>
    </lineage>
</organism>
<feature type="chain" id="PRO_5046040566" evidence="1">
    <location>
        <begin position="17"/>
        <end position="94"/>
    </location>
</feature>
<dbReference type="Proteomes" id="UP001294412">
    <property type="component" value="Unassembled WGS sequence"/>
</dbReference>
<dbReference type="EMBL" id="JAXLPB010000007">
    <property type="protein sequence ID" value="MDY8110938.1"/>
    <property type="molecule type" value="Genomic_DNA"/>
</dbReference>
<reference evidence="2 3" key="1">
    <citation type="submission" date="2023-12" db="EMBL/GenBank/DDBJ databases">
        <title>Description of Novel Strain Fulvimarina sp. 2208YS6-2-32 isolated from Uroteuthis (Photololigo) edulis.</title>
        <authorList>
            <person name="Park J.-S."/>
        </authorList>
    </citation>
    <scope>NUCLEOTIDE SEQUENCE [LARGE SCALE GENOMIC DNA]</scope>
    <source>
        <strain evidence="2 3">2208YS6-2-32</strain>
    </source>
</reference>
<evidence type="ECO:0000313" key="2">
    <source>
        <dbReference type="EMBL" id="MDY8110938.1"/>
    </source>
</evidence>
<keyword evidence="3" id="KW-1185">Reference proteome</keyword>
<proteinExistence type="predicted"/>
<keyword evidence="1" id="KW-0732">Signal</keyword>
<accession>A0ABU5I6C3</accession>
<evidence type="ECO:0000256" key="1">
    <source>
        <dbReference type="SAM" id="SignalP"/>
    </source>
</evidence>
<protein>
    <submittedName>
        <fullName evidence="2">Uncharacterized protein</fullName>
    </submittedName>
</protein>
<name>A0ABU5I6C3_9HYPH</name>
<evidence type="ECO:0000313" key="3">
    <source>
        <dbReference type="Proteomes" id="UP001294412"/>
    </source>
</evidence>
<gene>
    <name evidence="2" type="ORF">U0C82_17505</name>
</gene>
<sequence>MPLRACNALTFTIVFAAYGLSAAMATVCVPPEKPFVPAEPQVIERYEDLLRDDFERYLTEIAVYIACLDEERRRGFEESKGVTRDYRRFLDLVE</sequence>